<comment type="caution">
    <text evidence="2">The sequence shown here is derived from an EMBL/GenBank/DDBJ whole genome shotgun (WGS) entry which is preliminary data.</text>
</comment>
<dbReference type="EMBL" id="MGEG01000032">
    <property type="protein sequence ID" value="OGL78557.1"/>
    <property type="molecule type" value="Genomic_DNA"/>
</dbReference>
<dbReference type="Proteomes" id="UP000176598">
    <property type="component" value="Unassembled WGS sequence"/>
</dbReference>
<protein>
    <submittedName>
        <fullName evidence="2">Uncharacterized protein</fullName>
    </submittedName>
</protein>
<keyword evidence="1" id="KW-0812">Transmembrane</keyword>
<gene>
    <name evidence="2" type="ORF">A3F28_04180</name>
</gene>
<evidence type="ECO:0000313" key="2">
    <source>
        <dbReference type="EMBL" id="OGL78557.1"/>
    </source>
</evidence>
<reference evidence="2 3" key="1">
    <citation type="journal article" date="2016" name="Nat. Commun.">
        <title>Thousands of microbial genomes shed light on interconnected biogeochemical processes in an aquifer system.</title>
        <authorList>
            <person name="Anantharaman K."/>
            <person name="Brown C.T."/>
            <person name="Hug L.A."/>
            <person name="Sharon I."/>
            <person name="Castelle C.J."/>
            <person name="Probst A.J."/>
            <person name="Thomas B.C."/>
            <person name="Singh A."/>
            <person name="Wilkins M.J."/>
            <person name="Karaoz U."/>
            <person name="Brodie E.L."/>
            <person name="Williams K.H."/>
            <person name="Hubbard S.S."/>
            <person name="Banfield J.F."/>
        </authorList>
    </citation>
    <scope>NUCLEOTIDE SEQUENCE [LARGE SCALE GENOMIC DNA]</scope>
</reference>
<keyword evidence="1" id="KW-1133">Transmembrane helix</keyword>
<name>A0A1F7ULJ2_9BACT</name>
<organism evidence="2 3">
    <name type="scientific">Candidatus Uhrbacteria bacterium RIFCSPHIGHO2_12_FULL_57_11</name>
    <dbReference type="NCBI Taxonomy" id="1802398"/>
    <lineage>
        <taxon>Bacteria</taxon>
        <taxon>Candidatus Uhriibacteriota</taxon>
    </lineage>
</organism>
<accession>A0A1F7ULJ2</accession>
<proteinExistence type="predicted"/>
<evidence type="ECO:0000313" key="3">
    <source>
        <dbReference type="Proteomes" id="UP000176598"/>
    </source>
</evidence>
<sequence>MARKKSIWRQEVNPMVAYMLIGTAILAVIFEVLILTLAVERAYAIAVDHMVRTPVPHYSEQELFR</sequence>
<keyword evidence="1" id="KW-0472">Membrane</keyword>
<feature type="transmembrane region" description="Helical" evidence="1">
    <location>
        <begin position="15"/>
        <end position="39"/>
    </location>
</feature>
<evidence type="ECO:0000256" key="1">
    <source>
        <dbReference type="SAM" id="Phobius"/>
    </source>
</evidence>
<dbReference type="AlphaFoldDB" id="A0A1F7ULJ2"/>